<organism evidence="1">
    <name type="scientific">Streptomyces pristinaespiralis</name>
    <dbReference type="NCBI Taxonomy" id="38300"/>
    <lineage>
        <taxon>Bacteria</taxon>
        <taxon>Bacillati</taxon>
        <taxon>Actinomycetota</taxon>
        <taxon>Actinomycetes</taxon>
        <taxon>Kitasatosporales</taxon>
        <taxon>Streptomycetaceae</taxon>
        <taxon>Streptomyces</taxon>
    </lineage>
</organism>
<dbReference type="GeneID" id="97238463"/>
<evidence type="ECO:0000313" key="1">
    <source>
        <dbReference type="EMBL" id="ALC18759.1"/>
    </source>
</evidence>
<protein>
    <submittedName>
        <fullName evidence="1">Uncharacterized protein</fullName>
    </submittedName>
</protein>
<sequence length="121" mass="12315">MLIHAVDRGILVVTIRVDIDITARAVTAENIARLVRCHLPLPVVIVLAAPVVGAATLSAVLRVHRACSGLRVPLAVATPSAAARRMLRASADPSRFPLGVFAAADSAIAAAAAATAHDASA</sequence>
<accession>A0A0M3QGX6</accession>
<dbReference type="EMBL" id="CP011340">
    <property type="protein sequence ID" value="ALC18759.1"/>
    <property type="molecule type" value="Genomic_DNA"/>
</dbReference>
<proteinExistence type="predicted"/>
<dbReference type="OMA" id="AHRMCAS"/>
<dbReference type="PATRIC" id="fig|38300.4.peg.481"/>
<evidence type="ECO:0000313" key="2">
    <source>
        <dbReference type="Proteomes" id="UP000060513"/>
    </source>
</evidence>
<dbReference type="AlphaFoldDB" id="A0A0M3QGX6"/>
<dbReference type="Proteomes" id="UP000060513">
    <property type="component" value="Chromosome"/>
</dbReference>
<reference evidence="1 2" key="1">
    <citation type="submission" date="2015-08" db="EMBL/GenBank/DDBJ databases">
        <title>Genome sequence of the pristinamycin over-producing bacterium Streptomyces pristinaespiralis HCCB10218.</title>
        <authorList>
            <person name="Tian J."/>
            <person name="Yang J."/>
            <person name="Li L."/>
            <person name="Ruan L."/>
            <person name="Wei W."/>
            <person name="Zheng G."/>
            <person name="Wei Z."/>
            <person name="Yang S."/>
            <person name="Ge M."/>
            <person name="Jiang W."/>
            <person name="Lu Y."/>
        </authorList>
    </citation>
    <scope>NUCLEOTIDE SEQUENCE [LARGE SCALE GENOMIC DNA]</scope>
    <source>
        <strain evidence="1 2">HCCB 10218</strain>
    </source>
</reference>
<dbReference type="KEGG" id="spri:SPRI_0453"/>
<gene>
    <name evidence="1" type="ORF">SPRI_0453</name>
</gene>
<dbReference type="RefSeq" id="WP_005307699.1">
    <property type="nucleotide sequence ID" value="NZ_CP011340.1"/>
</dbReference>
<dbReference type="OrthoDB" id="4316768at2"/>
<name>A0A0M3QGX6_STRPR</name>